<evidence type="ECO:0000313" key="2">
    <source>
        <dbReference type="EMBL" id="AXY74492.1"/>
    </source>
</evidence>
<gene>
    <name evidence="2" type="ORF">D3H65_11105</name>
</gene>
<keyword evidence="1" id="KW-1133">Transmembrane helix</keyword>
<proteinExistence type="predicted"/>
<name>A0A3B7MJ89_9BACT</name>
<keyword evidence="3" id="KW-1185">Reference proteome</keyword>
<dbReference type="EMBL" id="CP032157">
    <property type="protein sequence ID" value="AXY74492.1"/>
    <property type="molecule type" value="Genomic_DNA"/>
</dbReference>
<dbReference type="OrthoDB" id="1255831at2"/>
<organism evidence="2 3">
    <name type="scientific">Paraflavitalea soli</name>
    <dbReference type="NCBI Taxonomy" id="2315862"/>
    <lineage>
        <taxon>Bacteria</taxon>
        <taxon>Pseudomonadati</taxon>
        <taxon>Bacteroidota</taxon>
        <taxon>Chitinophagia</taxon>
        <taxon>Chitinophagales</taxon>
        <taxon>Chitinophagaceae</taxon>
        <taxon>Paraflavitalea</taxon>
    </lineage>
</organism>
<evidence type="ECO:0000256" key="1">
    <source>
        <dbReference type="SAM" id="Phobius"/>
    </source>
</evidence>
<feature type="transmembrane region" description="Helical" evidence="1">
    <location>
        <begin position="107"/>
        <end position="125"/>
    </location>
</feature>
<accession>A0A3B7MJ89</accession>
<sequence>MKNFDAIKAEYLAKGVKEDNLAYAIQSVKDGSKREHILESLTADYRGMDDIQATQLLEELFAANGGEFKKENRGGYLYGSFFLLFGLAAAFYLFYVYTYGGVLIRPVLIWIVAVGGTLGGIGYIVTSMAGKFRDTDEPFKD</sequence>
<keyword evidence="1" id="KW-0812">Transmembrane</keyword>
<dbReference type="RefSeq" id="WP_119050379.1">
    <property type="nucleotide sequence ID" value="NZ_CP032157.1"/>
</dbReference>
<dbReference type="Proteomes" id="UP000263900">
    <property type="component" value="Chromosome"/>
</dbReference>
<evidence type="ECO:0000313" key="3">
    <source>
        <dbReference type="Proteomes" id="UP000263900"/>
    </source>
</evidence>
<dbReference type="AlphaFoldDB" id="A0A3B7MJ89"/>
<protein>
    <submittedName>
        <fullName evidence="2">Uncharacterized protein</fullName>
    </submittedName>
</protein>
<dbReference type="KEGG" id="pseg:D3H65_11105"/>
<reference evidence="2 3" key="1">
    <citation type="submission" date="2018-09" db="EMBL/GenBank/DDBJ databases">
        <title>Genome sequencing of strain 6GH32-13.</title>
        <authorList>
            <person name="Weon H.-Y."/>
            <person name="Heo J."/>
            <person name="Kwon S.-W."/>
        </authorList>
    </citation>
    <scope>NUCLEOTIDE SEQUENCE [LARGE SCALE GENOMIC DNA]</scope>
    <source>
        <strain evidence="2 3">5GH32-13</strain>
    </source>
</reference>
<keyword evidence="1" id="KW-0472">Membrane</keyword>
<feature type="transmembrane region" description="Helical" evidence="1">
    <location>
        <begin position="76"/>
        <end position="95"/>
    </location>
</feature>